<name>A0A3B0W2J4_9ZZZZ</name>
<dbReference type="EMBL" id="UOFC01000110">
    <property type="protein sequence ID" value="VAW46633.1"/>
    <property type="molecule type" value="Genomic_DNA"/>
</dbReference>
<protein>
    <submittedName>
        <fullName evidence="2">Chemotaxis response - phosphatase CheZ</fullName>
    </submittedName>
</protein>
<dbReference type="GO" id="GO:0003824">
    <property type="term" value="F:catalytic activity"/>
    <property type="evidence" value="ECO:0007669"/>
    <property type="project" value="InterPro"/>
</dbReference>
<dbReference type="Pfam" id="PF04344">
    <property type="entry name" value="CheZ"/>
    <property type="match status" value="2"/>
</dbReference>
<dbReference type="Gene3D" id="1.10.287.500">
    <property type="entry name" value="Helix hairpin bin"/>
    <property type="match status" value="2"/>
</dbReference>
<reference evidence="2" key="1">
    <citation type="submission" date="2018-06" db="EMBL/GenBank/DDBJ databases">
        <authorList>
            <person name="Zhirakovskaya E."/>
        </authorList>
    </citation>
    <scope>NUCLEOTIDE SEQUENCE</scope>
</reference>
<dbReference type="PIRSF" id="PIRSF002884">
    <property type="entry name" value="CheZ"/>
    <property type="match status" value="1"/>
</dbReference>
<dbReference type="SUPFAM" id="SSF75708">
    <property type="entry name" value="Chemotaxis phosphatase CheZ"/>
    <property type="match status" value="1"/>
</dbReference>
<dbReference type="GO" id="GO:0050920">
    <property type="term" value="P:regulation of chemotaxis"/>
    <property type="evidence" value="ECO:0007669"/>
    <property type="project" value="InterPro"/>
</dbReference>
<proteinExistence type="predicted"/>
<evidence type="ECO:0000313" key="2">
    <source>
        <dbReference type="EMBL" id="VAW46633.1"/>
    </source>
</evidence>
<dbReference type="AlphaFoldDB" id="A0A3B0W2J4"/>
<evidence type="ECO:0000256" key="1">
    <source>
        <dbReference type="SAM" id="MobiDB-lite"/>
    </source>
</evidence>
<dbReference type="GO" id="GO:0009288">
    <property type="term" value="C:bacterial-type flagellum"/>
    <property type="evidence" value="ECO:0007669"/>
    <property type="project" value="InterPro"/>
</dbReference>
<feature type="region of interest" description="Disordered" evidence="1">
    <location>
        <begin position="178"/>
        <end position="226"/>
    </location>
</feature>
<accession>A0A3B0W2J4</accession>
<feature type="compositionally biased region" description="Acidic residues" evidence="1">
    <location>
        <begin position="215"/>
        <end position="226"/>
    </location>
</feature>
<organism evidence="2">
    <name type="scientific">hydrothermal vent metagenome</name>
    <dbReference type="NCBI Taxonomy" id="652676"/>
    <lineage>
        <taxon>unclassified sequences</taxon>
        <taxon>metagenomes</taxon>
        <taxon>ecological metagenomes</taxon>
    </lineage>
</organism>
<gene>
    <name evidence="2" type="ORF">MNBD_GAMMA03-1149</name>
</gene>
<sequence>MACTTQIDIQIVQNLLTALTQNNQAQAVALLDELTQLRESELYQNLTSLTNNLHDTLDQLVDNRLLMQTKHDIPDVAERLEYVLSSIEEACSKTLSSTEKAMDLSDTISQLIQNNPSEPQLSQVQNLLSDLNAELTNILLAQSFQDLTGQVLNRVALTISSLEQSLIQLISASRHDYDAIPDKEEEDTMQKSAEMKGIGPNVTQKSKQDSADSQADVDDLLGELGI</sequence>
<dbReference type="InterPro" id="IPR007439">
    <property type="entry name" value="Chemotax_Pase_CheZ"/>
</dbReference>